<keyword evidence="2" id="KW-0472">Membrane</keyword>
<organism evidence="3 4">
    <name type="scientific">Endocarpon pusillum</name>
    <dbReference type="NCBI Taxonomy" id="364733"/>
    <lineage>
        <taxon>Eukaryota</taxon>
        <taxon>Fungi</taxon>
        <taxon>Dikarya</taxon>
        <taxon>Ascomycota</taxon>
        <taxon>Pezizomycotina</taxon>
        <taxon>Eurotiomycetes</taxon>
        <taxon>Chaetothyriomycetidae</taxon>
        <taxon>Verrucariales</taxon>
        <taxon>Verrucariaceae</taxon>
        <taxon>Endocarpon</taxon>
    </lineage>
</organism>
<keyword evidence="2" id="KW-1133">Transmembrane helix</keyword>
<dbReference type="EMBL" id="JAACFV010000040">
    <property type="protein sequence ID" value="KAF7509497.1"/>
    <property type="molecule type" value="Genomic_DNA"/>
</dbReference>
<sequence>MQPSHLDLSAGRANNVSNRQSSTSREHPVMSPAPSLARRLRSEDSWVEISSQPSSSSLSSAGGDNEIVTTGLQISHDSNLHRRHRRRRLHPELAGGIRLAGRPSSAAGSSQDEYDESESESDRVLSSSNEDITNRNMLGQGLPEADEVEDDDSTALGTRTSISGEKIFTPQPNAFSHPPSSQTSRHGTGSTPASGSYFPPTASTAPAGTRLPSNQVITPRNIHQSRARLQPPQIPRSTGPCHVTAPSHSYQPDHDAALRASLSTLLSCAAAVRGSPKQQDSSTRAEIRHYSEPTALRLVHESELFGPNKSQGQAALPTRKLRANSSPSSTSFSSKPVAKRKARESSKDRHAKKSRATKTVAGSMDDVTVSPVLMSWMISAGVVLVFSAISFSVGYAWGKEVGRFEGSMNVGGEGASCGKEAMRGGTGGLRRLRWGTASSSVRA</sequence>
<reference evidence="3" key="1">
    <citation type="submission" date="2020-02" db="EMBL/GenBank/DDBJ databases">
        <authorList>
            <person name="Palmer J.M."/>
        </authorList>
    </citation>
    <scope>NUCLEOTIDE SEQUENCE</scope>
    <source>
        <strain evidence="3">EPUS1.4</strain>
        <tissue evidence="3">Thallus</tissue>
    </source>
</reference>
<feature type="compositionally biased region" description="Polar residues" evidence="1">
    <location>
        <begin position="170"/>
        <end position="194"/>
    </location>
</feature>
<feature type="compositionally biased region" description="Low complexity" evidence="1">
    <location>
        <begin position="325"/>
        <end position="334"/>
    </location>
</feature>
<keyword evidence="4" id="KW-1185">Reference proteome</keyword>
<proteinExistence type="predicted"/>
<feature type="region of interest" description="Disordered" evidence="1">
    <location>
        <begin position="92"/>
        <end position="195"/>
    </location>
</feature>
<dbReference type="AlphaFoldDB" id="A0A8H7AM81"/>
<evidence type="ECO:0000313" key="4">
    <source>
        <dbReference type="Proteomes" id="UP000606974"/>
    </source>
</evidence>
<feature type="compositionally biased region" description="Acidic residues" evidence="1">
    <location>
        <begin position="144"/>
        <end position="153"/>
    </location>
</feature>
<accession>A0A8H7AM81</accession>
<evidence type="ECO:0000256" key="2">
    <source>
        <dbReference type="SAM" id="Phobius"/>
    </source>
</evidence>
<evidence type="ECO:0000256" key="1">
    <source>
        <dbReference type="SAM" id="MobiDB-lite"/>
    </source>
</evidence>
<feature type="region of interest" description="Disordered" evidence="1">
    <location>
        <begin position="307"/>
        <end position="359"/>
    </location>
</feature>
<keyword evidence="2" id="KW-0812">Transmembrane</keyword>
<feature type="transmembrane region" description="Helical" evidence="2">
    <location>
        <begin position="373"/>
        <end position="398"/>
    </location>
</feature>
<evidence type="ECO:0000313" key="3">
    <source>
        <dbReference type="EMBL" id="KAF7509497.1"/>
    </source>
</evidence>
<protein>
    <submittedName>
        <fullName evidence="3">Uncharacterized protein</fullName>
    </submittedName>
</protein>
<gene>
    <name evidence="3" type="ORF">GJ744_007897</name>
</gene>
<feature type="region of interest" description="Disordered" evidence="1">
    <location>
        <begin position="226"/>
        <end position="250"/>
    </location>
</feature>
<dbReference type="Proteomes" id="UP000606974">
    <property type="component" value="Unassembled WGS sequence"/>
</dbReference>
<name>A0A8H7AM81_9EURO</name>
<comment type="caution">
    <text evidence="3">The sequence shown here is derived from an EMBL/GenBank/DDBJ whole genome shotgun (WGS) entry which is preliminary data.</text>
</comment>
<feature type="compositionally biased region" description="Low complexity" evidence="1">
    <location>
        <begin position="47"/>
        <end position="60"/>
    </location>
</feature>
<dbReference type="OrthoDB" id="5413188at2759"/>
<feature type="region of interest" description="Disordered" evidence="1">
    <location>
        <begin position="1"/>
        <end position="65"/>
    </location>
</feature>
<feature type="compositionally biased region" description="Polar residues" evidence="1">
    <location>
        <begin position="12"/>
        <end position="23"/>
    </location>
</feature>